<evidence type="ECO:0000259" key="5">
    <source>
        <dbReference type="PROSITE" id="PS50931"/>
    </source>
</evidence>
<dbReference type="PANTHER" id="PTHR30419">
    <property type="entry name" value="HTH-TYPE TRANSCRIPTIONAL REGULATOR YBHD"/>
    <property type="match status" value="1"/>
</dbReference>
<dbReference type="Proteomes" id="UP000494255">
    <property type="component" value="Unassembled WGS sequence"/>
</dbReference>
<dbReference type="PROSITE" id="PS50931">
    <property type="entry name" value="HTH_LYSR"/>
    <property type="match status" value="1"/>
</dbReference>
<dbReference type="GO" id="GO:0005829">
    <property type="term" value="C:cytosol"/>
    <property type="evidence" value="ECO:0007669"/>
    <property type="project" value="TreeGrafter"/>
</dbReference>
<gene>
    <name evidence="6" type="primary">gltC_12</name>
    <name evidence="6" type="ORF">LMG24238_06718</name>
</gene>
<evidence type="ECO:0000313" key="6">
    <source>
        <dbReference type="EMBL" id="CAB3741114.1"/>
    </source>
</evidence>
<dbReference type="Pfam" id="PF00126">
    <property type="entry name" value="HTH_1"/>
    <property type="match status" value="1"/>
</dbReference>
<feature type="domain" description="HTH lysR-type" evidence="5">
    <location>
        <begin position="13"/>
        <end position="70"/>
    </location>
</feature>
<keyword evidence="7" id="KW-1185">Reference proteome</keyword>
<dbReference type="Gene3D" id="3.40.190.290">
    <property type="match status" value="1"/>
</dbReference>
<dbReference type="InterPro" id="IPR036388">
    <property type="entry name" value="WH-like_DNA-bd_sf"/>
</dbReference>
<dbReference type="Gene3D" id="1.10.10.10">
    <property type="entry name" value="Winged helix-like DNA-binding domain superfamily/Winged helix DNA-binding domain"/>
    <property type="match status" value="1"/>
</dbReference>
<dbReference type="EMBL" id="CADIKC010000014">
    <property type="protein sequence ID" value="CAB3741114.1"/>
    <property type="molecule type" value="Genomic_DNA"/>
</dbReference>
<keyword evidence="3" id="KW-0238">DNA-binding</keyword>
<dbReference type="AlphaFoldDB" id="A0A6J5CPT8"/>
<keyword evidence="4" id="KW-0804">Transcription</keyword>
<reference evidence="6 7" key="1">
    <citation type="submission" date="2020-04" db="EMBL/GenBank/DDBJ databases">
        <authorList>
            <person name="De Canck E."/>
        </authorList>
    </citation>
    <scope>NUCLEOTIDE SEQUENCE [LARGE SCALE GENOMIC DNA]</scope>
    <source>
        <strain evidence="6 7">LMG 24238</strain>
    </source>
</reference>
<dbReference type="FunFam" id="1.10.10.10:FF:000001">
    <property type="entry name" value="LysR family transcriptional regulator"/>
    <property type="match status" value="1"/>
</dbReference>
<protein>
    <submittedName>
        <fullName evidence="6">HTH-type transcriptional regulator GltC</fullName>
    </submittedName>
</protein>
<dbReference type="InterPro" id="IPR050950">
    <property type="entry name" value="HTH-type_LysR_regulators"/>
</dbReference>
<evidence type="ECO:0000256" key="4">
    <source>
        <dbReference type="ARBA" id="ARBA00023163"/>
    </source>
</evidence>
<dbReference type="SUPFAM" id="SSF53850">
    <property type="entry name" value="Periplasmic binding protein-like II"/>
    <property type="match status" value="1"/>
</dbReference>
<organism evidence="6 7">
    <name type="scientific">Paraburkholderia sediminicola</name>
    <dbReference type="NCBI Taxonomy" id="458836"/>
    <lineage>
        <taxon>Bacteria</taxon>
        <taxon>Pseudomonadati</taxon>
        <taxon>Pseudomonadota</taxon>
        <taxon>Betaproteobacteria</taxon>
        <taxon>Burkholderiales</taxon>
        <taxon>Burkholderiaceae</taxon>
        <taxon>Paraburkholderia</taxon>
    </lineage>
</organism>
<name>A0A6J5CPT8_9BURK</name>
<dbReference type="PANTHER" id="PTHR30419:SF2">
    <property type="entry name" value="LYSR FAMILY TRANSCRIPTIONAL REGULATOR"/>
    <property type="match status" value="1"/>
</dbReference>
<evidence type="ECO:0000256" key="3">
    <source>
        <dbReference type="ARBA" id="ARBA00023125"/>
    </source>
</evidence>
<evidence type="ECO:0000256" key="1">
    <source>
        <dbReference type="ARBA" id="ARBA00009437"/>
    </source>
</evidence>
<proteinExistence type="inferred from homology"/>
<dbReference type="GO" id="GO:0003677">
    <property type="term" value="F:DNA binding"/>
    <property type="evidence" value="ECO:0007669"/>
    <property type="project" value="UniProtKB-KW"/>
</dbReference>
<dbReference type="InterPro" id="IPR036390">
    <property type="entry name" value="WH_DNA-bd_sf"/>
</dbReference>
<sequence>MSRFSLGTVRAQINAQTLQILLAVEEHGSLTRAAEQVRLVPSALSRRIAELEATIGTQLLRRTPHGAEFTAAGRSVLSHARTILGEIDALADELASFAEGTRGAVRFAGSVFSLTHRLPSDLASFRRTFPQISLEFHTRTSRDVVAGLLKDDIDVGVFASSEVPPGLRAMVYEEDVLTLLIPDHHPLAERESVGLDDIADYELVSSPPGTETRQLTTDQARRRGLRLRSSIEVSSLDAMVLMTRAGLGIAIVPGHAWDAFGPFHGLRSLPIQEHWAHRQIMVAMPASTALATPAGRLFLQLAGQ</sequence>
<dbReference type="InterPro" id="IPR005119">
    <property type="entry name" value="LysR_subst-bd"/>
</dbReference>
<dbReference type="RefSeq" id="WP_175054193.1">
    <property type="nucleotide sequence ID" value="NZ_CADIKC010000014.1"/>
</dbReference>
<dbReference type="InterPro" id="IPR000847">
    <property type="entry name" value="LysR_HTH_N"/>
</dbReference>
<dbReference type="GeneID" id="97045291"/>
<dbReference type="SUPFAM" id="SSF46785">
    <property type="entry name" value="Winged helix' DNA-binding domain"/>
    <property type="match status" value="1"/>
</dbReference>
<dbReference type="Pfam" id="PF03466">
    <property type="entry name" value="LysR_substrate"/>
    <property type="match status" value="1"/>
</dbReference>
<comment type="similarity">
    <text evidence="1">Belongs to the LysR transcriptional regulatory family.</text>
</comment>
<keyword evidence="2" id="KW-0805">Transcription regulation</keyword>
<accession>A0A6J5CPT8</accession>
<evidence type="ECO:0000256" key="2">
    <source>
        <dbReference type="ARBA" id="ARBA00023015"/>
    </source>
</evidence>
<evidence type="ECO:0000313" key="7">
    <source>
        <dbReference type="Proteomes" id="UP000494255"/>
    </source>
</evidence>
<dbReference type="GO" id="GO:0003700">
    <property type="term" value="F:DNA-binding transcription factor activity"/>
    <property type="evidence" value="ECO:0007669"/>
    <property type="project" value="InterPro"/>
</dbReference>